<evidence type="ECO:0008006" key="3">
    <source>
        <dbReference type="Google" id="ProtNLM"/>
    </source>
</evidence>
<keyword evidence="2" id="KW-1185">Reference proteome</keyword>
<dbReference type="EMBL" id="AQQO01000185">
    <property type="protein sequence ID" value="EON88764.1"/>
    <property type="molecule type" value="Genomic_DNA"/>
</dbReference>
<dbReference type="Proteomes" id="UP000014012">
    <property type="component" value="Unassembled WGS sequence"/>
</dbReference>
<comment type="caution">
    <text evidence="1">The sequence shown here is derived from an EMBL/GenBank/DDBJ whole genome shotgun (WGS) entry which is preliminary data.</text>
</comment>
<evidence type="ECO:0000313" key="1">
    <source>
        <dbReference type="EMBL" id="EON88764.1"/>
    </source>
</evidence>
<evidence type="ECO:0000313" key="2">
    <source>
        <dbReference type="Proteomes" id="UP000014012"/>
    </source>
</evidence>
<sequence length="70" mass="8391">MDNCIVFVKFRVEKFIILVLYIDDILLVSNDKIVLHEKMNFFFSNFYMKDIGDNSNVPCIEVYRDISKNY</sequence>
<organism evidence="1 2">
    <name type="scientific">Plesiomonas shigelloides 302-73</name>
    <dbReference type="NCBI Taxonomy" id="1315976"/>
    <lineage>
        <taxon>Bacteria</taxon>
        <taxon>Pseudomonadati</taxon>
        <taxon>Pseudomonadota</taxon>
        <taxon>Gammaproteobacteria</taxon>
        <taxon>Enterobacterales</taxon>
        <taxon>Enterobacteriaceae</taxon>
        <taxon>Plesiomonas</taxon>
    </lineage>
</organism>
<gene>
    <name evidence="1" type="ORF">PLESHI_08904</name>
</gene>
<name>R8AR14_PLESH</name>
<proteinExistence type="predicted"/>
<dbReference type="PATRIC" id="fig|1315976.3.peg.1722"/>
<protein>
    <recommendedName>
        <fullName evidence="3">Reverse transcriptase Ty1/copia-type domain-containing protein</fullName>
    </recommendedName>
</protein>
<accession>R8AR14</accession>
<dbReference type="AlphaFoldDB" id="R8AR14"/>
<reference evidence="1 2" key="1">
    <citation type="journal article" date="2013" name="Genome Announc.">
        <title>Genome Sequence of Plesiomonas shigelloides Strain 302-73 (Serotype O1).</title>
        <authorList>
            <person name="Pique N."/>
            <person name="Aquilini E."/>
            <person name="Alioto T."/>
            <person name="Minana-Galbis D."/>
            <person name="Tomas J.M."/>
        </authorList>
    </citation>
    <scope>NUCLEOTIDE SEQUENCE [LARGE SCALE GENOMIC DNA]</scope>
    <source>
        <strain evidence="1 2">302-73</strain>
    </source>
</reference>
<dbReference type="HOGENOM" id="CLU_2754421_0_0_6"/>